<feature type="compositionally biased region" description="Polar residues" evidence="1">
    <location>
        <begin position="1"/>
        <end position="18"/>
    </location>
</feature>
<evidence type="ECO:0000256" key="1">
    <source>
        <dbReference type="SAM" id="MobiDB-lite"/>
    </source>
</evidence>
<proteinExistence type="predicted"/>
<gene>
    <name evidence="2" type="ORF">KXQ929_LOCUS47815</name>
</gene>
<comment type="caution">
    <text evidence="2">The sequence shown here is derived from an EMBL/GenBank/DDBJ whole genome shotgun (WGS) entry which is preliminary data.</text>
</comment>
<dbReference type="EMBL" id="CAJOBB010017808">
    <property type="protein sequence ID" value="CAF4342821.1"/>
    <property type="molecule type" value="Genomic_DNA"/>
</dbReference>
<evidence type="ECO:0000313" key="2">
    <source>
        <dbReference type="EMBL" id="CAF4342821.1"/>
    </source>
</evidence>
<organism evidence="2 3">
    <name type="scientific">Adineta steineri</name>
    <dbReference type="NCBI Taxonomy" id="433720"/>
    <lineage>
        <taxon>Eukaryota</taxon>
        <taxon>Metazoa</taxon>
        <taxon>Spiralia</taxon>
        <taxon>Gnathifera</taxon>
        <taxon>Rotifera</taxon>
        <taxon>Eurotatoria</taxon>
        <taxon>Bdelloidea</taxon>
        <taxon>Adinetida</taxon>
        <taxon>Adinetidae</taxon>
        <taxon>Adineta</taxon>
    </lineage>
</organism>
<protein>
    <submittedName>
        <fullName evidence="2">Uncharacterized protein</fullName>
    </submittedName>
</protein>
<feature type="non-terminal residue" evidence="2">
    <location>
        <position position="70"/>
    </location>
</feature>
<evidence type="ECO:0000313" key="3">
    <source>
        <dbReference type="Proteomes" id="UP000663868"/>
    </source>
</evidence>
<feature type="region of interest" description="Disordered" evidence="1">
    <location>
        <begin position="1"/>
        <end position="38"/>
    </location>
</feature>
<feature type="compositionally biased region" description="Acidic residues" evidence="1">
    <location>
        <begin position="20"/>
        <end position="32"/>
    </location>
</feature>
<reference evidence="2" key="1">
    <citation type="submission" date="2021-02" db="EMBL/GenBank/DDBJ databases">
        <authorList>
            <person name="Nowell W R."/>
        </authorList>
    </citation>
    <scope>NUCLEOTIDE SEQUENCE</scope>
</reference>
<dbReference type="Proteomes" id="UP000663868">
    <property type="component" value="Unassembled WGS sequence"/>
</dbReference>
<accession>A0A820KEH7</accession>
<name>A0A820KEH7_9BILA</name>
<dbReference type="AlphaFoldDB" id="A0A820KEH7"/>
<sequence>MLQEIVRNNTLFKQLKSSSDTDESEQENEDDIDKNTTEIPLDLNMKIDTDQTTINKQTVVKNNKTILTPL</sequence>